<dbReference type="EMBL" id="LBQX01000033">
    <property type="protein sequence ID" value="KKP86102.1"/>
    <property type="molecule type" value="Genomic_DNA"/>
</dbReference>
<name>A0A0G0G333_9BACT</name>
<gene>
    <name evidence="1" type="ORF">UR89_C0033G0005</name>
</gene>
<protein>
    <submittedName>
        <fullName evidence="1">Uncharacterized protein</fullName>
    </submittedName>
</protein>
<reference evidence="1 2" key="1">
    <citation type="journal article" date="2015" name="Nature">
        <title>rRNA introns, odd ribosomes, and small enigmatic genomes across a large radiation of phyla.</title>
        <authorList>
            <person name="Brown C.T."/>
            <person name="Hug L.A."/>
            <person name="Thomas B.C."/>
            <person name="Sharon I."/>
            <person name="Castelle C.J."/>
            <person name="Singh A."/>
            <person name="Wilkins M.J."/>
            <person name="Williams K.H."/>
            <person name="Banfield J.F."/>
        </authorList>
    </citation>
    <scope>NUCLEOTIDE SEQUENCE [LARGE SCALE GENOMIC DNA]</scope>
</reference>
<organism evidence="1 2">
    <name type="scientific">Candidatus Roizmanbacteria bacterium GW2011_GWA2_35_8</name>
    <dbReference type="NCBI Taxonomy" id="1618479"/>
    <lineage>
        <taxon>Bacteria</taxon>
        <taxon>Candidatus Roizmaniibacteriota</taxon>
    </lineage>
</organism>
<comment type="caution">
    <text evidence="1">The sequence shown here is derived from an EMBL/GenBank/DDBJ whole genome shotgun (WGS) entry which is preliminary data.</text>
</comment>
<dbReference type="Proteomes" id="UP000034536">
    <property type="component" value="Unassembled WGS sequence"/>
</dbReference>
<dbReference type="AlphaFoldDB" id="A0A0G0G333"/>
<evidence type="ECO:0000313" key="1">
    <source>
        <dbReference type="EMBL" id="KKP86102.1"/>
    </source>
</evidence>
<sequence length="116" mass="12218">MENQAIGLLTSAGSGGLIWGASKILRNACIRFKANRVLEDLPRLQLGGGSGNEYIDVVITTKLLNVVVPALVFIGTAAGAAVSEFHGDHNTALLLLSMAVGHLAEIPFNKKIIKEP</sequence>
<proteinExistence type="predicted"/>
<evidence type="ECO:0000313" key="2">
    <source>
        <dbReference type="Proteomes" id="UP000034536"/>
    </source>
</evidence>
<accession>A0A0G0G333</accession>